<feature type="compositionally biased region" description="Pro residues" evidence="3">
    <location>
        <begin position="337"/>
        <end position="348"/>
    </location>
</feature>
<sequence length="481" mass="52628">MQARARGLGKRAFNDSAGCLTELRDKLADGLTINRMAGHIFVVHFLLFQILLFHTRHLLAVISADPKIVYMDGHSRWDSCLPGLKRSVNGESGLLISHSAYGTQPYNGSKNCFLSVTVPLGYRIRIKALDFDVVGDVEDVTKTPCIFSIMSSQLTLCIWTISGKNSSRMAESTHNTLTLWWHTDANLSRGSHQAEGFRLLWSSFRARATNREECRKESEFRCTVSECIPLALGCNVYADCADDSDLDNRLQVQHNCEHIPGDVFSQLTGIKKLLICLLVALLFVCTSINKEAHKQNSEDALLTVNGYHHSQEQFEGKAAASDDQDLAQLHMAGSDNPPLPPNFSPPQVPSKMTVSAVPRVVVIQQQQQGSLPQQARTSNHHQPPFAVPENLSAIASSSSSHNNQSTASSLTTTAVGNLAASNNLLPRTTHLAANPAAQPRSVPITIQSQAQSRNGSAQQPAMNVGTGDYTYVQNEQKHLLL</sequence>
<feature type="region of interest" description="Disordered" evidence="3">
    <location>
        <begin position="366"/>
        <end position="386"/>
    </location>
</feature>
<dbReference type="CDD" id="cd00041">
    <property type="entry name" value="CUB"/>
    <property type="match status" value="1"/>
</dbReference>
<evidence type="ECO:0000256" key="4">
    <source>
        <dbReference type="SAM" id="Phobius"/>
    </source>
</evidence>
<evidence type="ECO:0000259" key="5">
    <source>
        <dbReference type="Pfam" id="PF00431"/>
    </source>
</evidence>
<feature type="region of interest" description="Disordered" evidence="3">
    <location>
        <begin position="330"/>
        <end position="351"/>
    </location>
</feature>
<evidence type="ECO:0000256" key="1">
    <source>
        <dbReference type="ARBA" id="ARBA00023157"/>
    </source>
</evidence>
<evidence type="ECO:0000256" key="3">
    <source>
        <dbReference type="SAM" id="MobiDB-lite"/>
    </source>
</evidence>
<dbReference type="AlphaFoldDB" id="A0A915D7J0"/>
<dbReference type="InterPro" id="IPR002172">
    <property type="entry name" value="LDrepeatLR_classA_rpt"/>
</dbReference>
<dbReference type="WBParaSite" id="jg16875">
    <property type="protein sequence ID" value="jg16875"/>
    <property type="gene ID" value="jg16875"/>
</dbReference>
<dbReference type="CDD" id="cd00112">
    <property type="entry name" value="LDLa"/>
    <property type="match status" value="1"/>
</dbReference>
<reference evidence="7" key="1">
    <citation type="submission" date="2022-11" db="UniProtKB">
        <authorList>
            <consortium name="WormBaseParasite"/>
        </authorList>
    </citation>
    <scope>IDENTIFICATION</scope>
</reference>
<dbReference type="PROSITE" id="PS50068">
    <property type="entry name" value="LDLRA_2"/>
    <property type="match status" value="1"/>
</dbReference>
<dbReference type="SUPFAM" id="SSF49854">
    <property type="entry name" value="Spermadhesin, CUB domain"/>
    <property type="match status" value="1"/>
</dbReference>
<dbReference type="PANTHER" id="PTHR24652:SF67">
    <property type="entry name" value="LOW-DENSITY LIPOPROTEIN RECEPTOR CLASS A DOMAIN-CONTAINING PROTEIN 2"/>
    <property type="match status" value="1"/>
</dbReference>
<accession>A0A915D7J0</accession>
<name>A0A915D7J0_9BILA</name>
<keyword evidence="6" id="KW-1185">Reference proteome</keyword>
<dbReference type="InterPro" id="IPR035914">
    <property type="entry name" value="Sperma_CUB_dom_sf"/>
</dbReference>
<feature type="domain" description="CUB" evidence="5">
    <location>
        <begin position="98"/>
        <end position="194"/>
    </location>
</feature>
<feature type="transmembrane region" description="Helical" evidence="4">
    <location>
        <begin position="36"/>
        <end position="53"/>
    </location>
</feature>
<proteinExistence type="predicted"/>
<keyword evidence="1 2" id="KW-1015">Disulfide bond</keyword>
<dbReference type="InterPro" id="IPR036055">
    <property type="entry name" value="LDL_receptor-like_sf"/>
</dbReference>
<evidence type="ECO:0000313" key="7">
    <source>
        <dbReference type="WBParaSite" id="jg16875"/>
    </source>
</evidence>
<dbReference type="SUPFAM" id="SSF57424">
    <property type="entry name" value="LDL receptor-like module"/>
    <property type="match status" value="1"/>
</dbReference>
<dbReference type="Proteomes" id="UP000887574">
    <property type="component" value="Unplaced"/>
</dbReference>
<dbReference type="InterPro" id="IPR042333">
    <property type="entry name" value="LRAD2/Mig-13-like"/>
</dbReference>
<organism evidence="6 7">
    <name type="scientific">Ditylenchus dipsaci</name>
    <dbReference type="NCBI Taxonomy" id="166011"/>
    <lineage>
        <taxon>Eukaryota</taxon>
        <taxon>Metazoa</taxon>
        <taxon>Ecdysozoa</taxon>
        <taxon>Nematoda</taxon>
        <taxon>Chromadorea</taxon>
        <taxon>Rhabditida</taxon>
        <taxon>Tylenchina</taxon>
        <taxon>Tylenchomorpha</taxon>
        <taxon>Sphaerularioidea</taxon>
        <taxon>Anguinidae</taxon>
        <taxon>Anguininae</taxon>
        <taxon>Ditylenchus</taxon>
    </lineage>
</organism>
<dbReference type="Gene3D" id="2.60.120.290">
    <property type="entry name" value="Spermadhesin, CUB domain"/>
    <property type="match status" value="1"/>
</dbReference>
<dbReference type="InterPro" id="IPR000859">
    <property type="entry name" value="CUB_dom"/>
</dbReference>
<keyword evidence="4" id="KW-0472">Membrane</keyword>
<feature type="disulfide bond" evidence="2">
    <location>
        <begin position="222"/>
        <end position="240"/>
    </location>
</feature>
<evidence type="ECO:0000313" key="6">
    <source>
        <dbReference type="Proteomes" id="UP000887574"/>
    </source>
</evidence>
<evidence type="ECO:0000256" key="2">
    <source>
        <dbReference type="PROSITE-ProRule" id="PRU00124"/>
    </source>
</evidence>
<dbReference type="PANTHER" id="PTHR24652">
    <property type="entry name" value="LOW-DENSITY LIPOPROTEIN RECEPTOR CLASS A DOMAIN-CONTAINING PROTEIN 2"/>
    <property type="match status" value="1"/>
</dbReference>
<protein>
    <submittedName>
        <fullName evidence="7">CUB domain-containing protein</fullName>
    </submittedName>
</protein>
<keyword evidence="4" id="KW-1133">Transmembrane helix</keyword>
<dbReference type="Pfam" id="PF00057">
    <property type="entry name" value="Ldl_recept_a"/>
    <property type="match status" value="1"/>
</dbReference>
<comment type="caution">
    <text evidence="2">Lacks conserved residue(s) required for the propagation of feature annotation.</text>
</comment>
<dbReference type="Gene3D" id="4.10.400.10">
    <property type="entry name" value="Low-density Lipoprotein Receptor"/>
    <property type="match status" value="1"/>
</dbReference>
<dbReference type="Pfam" id="PF00431">
    <property type="entry name" value="CUB"/>
    <property type="match status" value="1"/>
</dbReference>
<keyword evidence="4" id="KW-0812">Transmembrane</keyword>